<dbReference type="InterPro" id="IPR015422">
    <property type="entry name" value="PyrdxlP-dep_Trfase_small"/>
</dbReference>
<dbReference type="Gene3D" id="3.90.1150.10">
    <property type="entry name" value="Aspartate Aminotransferase, domain 1"/>
    <property type="match status" value="1"/>
</dbReference>
<dbReference type="InterPro" id="IPR000192">
    <property type="entry name" value="Aminotrans_V_dom"/>
</dbReference>
<dbReference type="EC" id="2.8.1.7" evidence="3"/>
<evidence type="ECO:0000256" key="1">
    <source>
        <dbReference type="ARBA" id="ARBA00001933"/>
    </source>
</evidence>
<proteinExistence type="predicted"/>
<dbReference type="PANTHER" id="PTHR11601:SF34">
    <property type="entry name" value="CYSTEINE DESULFURASE"/>
    <property type="match status" value="1"/>
</dbReference>
<dbReference type="InterPro" id="IPR015424">
    <property type="entry name" value="PyrdxlP-dep_Trfase"/>
</dbReference>
<protein>
    <submittedName>
        <fullName evidence="3">Cysteine desulfurase IscS</fullName>
        <ecNumber evidence="3">2.8.1.7</ecNumber>
    </submittedName>
</protein>
<dbReference type="Pfam" id="PF00266">
    <property type="entry name" value="Aminotran_5"/>
    <property type="match status" value="1"/>
</dbReference>
<dbReference type="EMBL" id="VSSQ01049228">
    <property type="protein sequence ID" value="MPN03302.1"/>
    <property type="molecule type" value="Genomic_DNA"/>
</dbReference>
<dbReference type="PANTHER" id="PTHR11601">
    <property type="entry name" value="CYSTEINE DESULFURYLASE FAMILY MEMBER"/>
    <property type="match status" value="1"/>
</dbReference>
<gene>
    <name evidence="3" type="primary">iscS_60</name>
    <name evidence="3" type="ORF">SDC9_150529</name>
</gene>
<organism evidence="3">
    <name type="scientific">bioreactor metagenome</name>
    <dbReference type="NCBI Taxonomy" id="1076179"/>
    <lineage>
        <taxon>unclassified sequences</taxon>
        <taxon>metagenomes</taxon>
        <taxon>ecological metagenomes</taxon>
    </lineage>
</organism>
<evidence type="ECO:0000313" key="3">
    <source>
        <dbReference type="EMBL" id="MPN03302.1"/>
    </source>
</evidence>
<dbReference type="SUPFAM" id="SSF53383">
    <property type="entry name" value="PLP-dependent transferases"/>
    <property type="match status" value="1"/>
</dbReference>
<dbReference type="GO" id="GO:0031071">
    <property type="term" value="F:cysteine desulfurase activity"/>
    <property type="evidence" value="ECO:0007669"/>
    <property type="project" value="UniProtKB-EC"/>
</dbReference>
<name>A0A645EPV4_9ZZZZ</name>
<comment type="cofactor">
    <cofactor evidence="1">
        <name>pyridoxal 5'-phosphate</name>
        <dbReference type="ChEBI" id="CHEBI:597326"/>
    </cofactor>
</comment>
<keyword evidence="3" id="KW-0808">Transferase</keyword>
<evidence type="ECO:0000259" key="2">
    <source>
        <dbReference type="Pfam" id="PF00266"/>
    </source>
</evidence>
<reference evidence="3" key="1">
    <citation type="submission" date="2019-08" db="EMBL/GenBank/DDBJ databases">
        <authorList>
            <person name="Kucharzyk K."/>
            <person name="Murdoch R.W."/>
            <person name="Higgins S."/>
            <person name="Loffler F."/>
        </authorList>
    </citation>
    <scope>NUCLEOTIDE SEQUENCE</scope>
</reference>
<sequence length="185" mass="19792">MVSGHKFGAPGGAALLLLSPAARQLEKALAKLRRDDYLTGRTEPLNALLLSRAAELAAAECKPNFERVAALGRLLRAGLANLELPVGKEVIFTAAEERSSPYILHFVLPGYDSGVLVRMLSQRDIMVAAGSACRAESKLPSAALTALGFPRRLGHSGLRLSFSPANTVAEAQTFLKVLPEVLRDY</sequence>
<accession>A0A645EPV4</accession>
<dbReference type="AlphaFoldDB" id="A0A645EPV4"/>
<feature type="domain" description="Aminotransferase class V" evidence="2">
    <location>
        <begin position="47"/>
        <end position="173"/>
    </location>
</feature>
<comment type="caution">
    <text evidence="3">The sequence shown here is derived from an EMBL/GenBank/DDBJ whole genome shotgun (WGS) entry which is preliminary data.</text>
</comment>